<sequence length="136" mass="15512">MTTHYTDDDLYREAARQHHKATQDPDYVGIGEQMADEKVGDTDTTWDELDEEEFDLARTGIDELLHDAADMSRWAIDAGADHLEPHERTLAYTAKDGRPLIRIHFAFADEIPEKNREGCIEAFTNHLQMLARVTLG</sequence>
<accession>A0A1T3P516</accession>
<reference evidence="1 2" key="1">
    <citation type="submission" date="2017-03" db="EMBL/GenBank/DDBJ databases">
        <title>Draft genome sequence of Streptomyces scabrisporus NF3, endophyte isolated from Amphipterygium adstringens.</title>
        <authorList>
            <person name="Vazquez M."/>
            <person name="Ceapa C.D."/>
            <person name="Rodriguez Luna D."/>
            <person name="Sanchez Esquivel S."/>
        </authorList>
    </citation>
    <scope>NUCLEOTIDE SEQUENCE [LARGE SCALE GENOMIC DNA]</scope>
    <source>
        <strain evidence="1 2">NF3</strain>
    </source>
</reference>
<name>A0A1T3P516_9ACTN</name>
<evidence type="ECO:0000313" key="1">
    <source>
        <dbReference type="EMBL" id="OPC84153.1"/>
    </source>
</evidence>
<dbReference type="AlphaFoldDB" id="A0A1T3P516"/>
<comment type="caution">
    <text evidence="1">The sequence shown here is derived from an EMBL/GenBank/DDBJ whole genome shotgun (WGS) entry which is preliminary data.</text>
</comment>
<keyword evidence="2" id="KW-1185">Reference proteome</keyword>
<protein>
    <submittedName>
        <fullName evidence="1">Uncharacterized protein</fullName>
    </submittedName>
</protein>
<dbReference type="RefSeq" id="WP_078978446.1">
    <property type="nucleotide sequence ID" value="NZ_MWQN01000001.1"/>
</dbReference>
<dbReference type="EMBL" id="MWQN01000001">
    <property type="protein sequence ID" value="OPC84153.1"/>
    <property type="molecule type" value="Genomic_DNA"/>
</dbReference>
<gene>
    <name evidence="1" type="ORF">B4N89_27390</name>
</gene>
<dbReference type="Proteomes" id="UP000190037">
    <property type="component" value="Unassembled WGS sequence"/>
</dbReference>
<proteinExistence type="predicted"/>
<dbReference type="OrthoDB" id="4223823at2"/>
<organism evidence="1 2">
    <name type="scientific">Embleya scabrispora</name>
    <dbReference type="NCBI Taxonomy" id="159449"/>
    <lineage>
        <taxon>Bacteria</taxon>
        <taxon>Bacillati</taxon>
        <taxon>Actinomycetota</taxon>
        <taxon>Actinomycetes</taxon>
        <taxon>Kitasatosporales</taxon>
        <taxon>Streptomycetaceae</taxon>
        <taxon>Embleya</taxon>
    </lineage>
</organism>
<evidence type="ECO:0000313" key="2">
    <source>
        <dbReference type="Proteomes" id="UP000190037"/>
    </source>
</evidence>